<gene>
    <name evidence="2" type="ORF">METZ01_LOCUS90209</name>
</gene>
<evidence type="ECO:0000313" key="2">
    <source>
        <dbReference type="EMBL" id="SVA37355.1"/>
    </source>
</evidence>
<dbReference type="InterPro" id="IPR032710">
    <property type="entry name" value="NTF2-like_dom_sf"/>
</dbReference>
<dbReference type="EMBL" id="UINC01008293">
    <property type="protein sequence ID" value="SVA37355.1"/>
    <property type="molecule type" value="Genomic_DNA"/>
</dbReference>
<feature type="domain" description="SnoaL-like" evidence="1">
    <location>
        <begin position="9"/>
        <end position="146"/>
    </location>
</feature>
<reference evidence="2" key="1">
    <citation type="submission" date="2018-05" db="EMBL/GenBank/DDBJ databases">
        <authorList>
            <person name="Lanie J.A."/>
            <person name="Ng W.-L."/>
            <person name="Kazmierczak K.M."/>
            <person name="Andrzejewski T.M."/>
            <person name="Davidsen T.M."/>
            <person name="Wayne K.J."/>
            <person name="Tettelin H."/>
            <person name="Glass J.I."/>
            <person name="Rusch D."/>
            <person name="Podicherti R."/>
            <person name="Tsui H.-C.T."/>
            <person name="Winkler M.E."/>
        </authorList>
    </citation>
    <scope>NUCLEOTIDE SEQUENCE</scope>
</reference>
<dbReference type="InterPro" id="IPR037401">
    <property type="entry name" value="SnoaL-like"/>
</dbReference>
<accession>A0A381VAG7</accession>
<organism evidence="2">
    <name type="scientific">marine metagenome</name>
    <dbReference type="NCBI Taxonomy" id="408172"/>
    <lineage>
        <taxon>unclassified sequences</taxon>
        <taxon>metagenomes</taxon>
        <taxon>ecological metagenomes</taxon>
    </lineage>
</organism>
<dbReference type="SUPFAM" id="SSF54427">
    <property type="entry name" value="NTF2-like"/>
    <property type="match status" value="1"/>
</dbReference>
<evidence type="ECO:0000259" key="1">
    <source>
        <dbReference type="Pfam" id="PF13577"/>
    </source>
</evidence>
<protein>
    <recommendedName>
        <fullName evidence="1">SnoaL-like domain-containing protein</fullName>
    </recommendedName>
</protein>
<dbReference type="AlphaFoldDB" id="A0A381VAG7"/>
<proteinExistence type="predicted"/>
<dbReference type="Pfam" id="PF13577">
    <property type="entry name" value="SnoaL_4"/>
    <property type="match status" value="1"/>
</dbReference>
<name>A0A381VAG7_9ZZZZ</name>
<dbReference type="Gene3D" id="3.10.450.50">
    <property type="match status" value="1"/>
</dbReference>
<sequence>MVKVKSVEDLLAEQAVRKAVTCYSRGADRCDIDILKSAFHDDAEVKYGSYDGPYETFCQNVVDGHHAMNYTTHTVVNEYYDIDAELGKGVGEVYVLAFLSMSQSGDVMDVKEYKDTKSDGGFDYLVAGRYVDKYECRDGDWRISLRQYMYDWSRTTEHTGHDPNKLFEGLIYRGKQDKEDISYEILKD</sequence>